<dbReference type="Proteomes" id="UP000774804">
    <property type="component" value="Unassembled WGS sequence"/>
</dbReference>
<evidence type="ECO:0000256" key="1">
    <source>
        <dbReference type="SAM" id="MobiDB-lite"/>
    </source>
</evidence>
<dbReference type="VEuPathDB" id="FungiDB:PC110_g15036"/>
<sequence length="318" mass="34934">MDESALATKVLGMCDEVQRLEGEYGPMVNEVVALESKWCELEKKLAASTPQAYYDRVLRELECTGERVLLLEALSEDSDASASTEHGMGEASTGRFFTLRERAQLEPQPVEQQDGSARTGGLSTLEAWLQLEREHGSQAGIISHVRDMEIGIAQRAAQLDAVTPAKMISRLKQKLSWLGDISLLCDALRDSPSAGTVDSASNLRQLVLLEAGSGSGQQEAKLNETGTNEKEEKIRPKREERASLPRSRIVGRKCCEQGALTNDSVAEIVLHSTKKQTLQVMRSTMRSLDESSGVKRPLTCCAALLTVLFFFGFVFQKN</sequence>
<keyword evidence="2" id="KW-0472">Membrane</keyword>
<dbReference type="EMBL" id="MJFZ01000478">
    <property type="protein sequence ID" value="RAW28601.1"/>
    <property type="molecule type" value="Genomic_DNA"/>
</dbReference>
<evidence type="ECO:0000313" key="6">
    <source>
        <dbReference type="EMBL" id="KAG2975274.1"/>
    </source>
</evidence>
<organism evidence="8 9">
    <name type="scientific">Phytophthora cactorum</name>
    <dbReference type="NCBI Taxonomy" id="29920"/>
    <lineage>
        <taxon>Eukaryota</taxon>
        <taxon>Sar</taxon>
        <taxon>Stramenopiles</taxon>
        <taxon>Oomycota</taxon>
        <taxon>Peronosporomycetes</taxon>
        <taxon>Peronosporales</taxon>
        <taxon>Peronosporaceae</taxon>
        <taxon>Phytophthora</taxon>
    </lineage>
</organism>
<gene>
    <name evidence="8" type="ORF">PC110_g15036</name>
    <name evidence="3" type="ORF">PC113_g14327</name>
    <name evidence="4" type="ORF">PC115_g13395</name>
    <name evidence="5" type="ORF">PC117_g13746</name>
    <name evidence="6" type="ORF">PC118_g14025</name>
    <name evidence="7" type="ORF">PC129_g6930</name>
</gene>
<feature type="compositionally biased region" description="Polar residues" evidence="1">
    <location>
        <begin position="216"/>
        <end position="226"/>
    </location>
</feature>
<dbReference type="EMBL" id="RCMK01000411">
    <property type="protein sequence ID" value="KAG2930254.1"/>
    <property type="molecule type" value="Genomic_DNA"/>
</dbReference>
<proteinExistence type="predicted"/>
<evidence type="ECO:0000313" key="5">
    <source>
        <dbReference type="EMBL" id="KAG2930254.1"/>
    </source>
</evidence>
<evidence type="ECO:0000256" key="2">
    <source>
        <dbReference type="SAM" id="Phobius"/>
    </source>
</evidence>
<evidence type="ECO:0000313" key="7">
    <source>
        <dbReference type="EMBL" id="KAG3222361.1"/>
    </source>
</evidence>
<protein>
    <submittedName>
        <fullName evidence="8">Uncharacterized protein</fullName>
    </submittedName>
</protein>
<dbReference type="Proteomes" id="UP000760860">
    <property type="component" value="Unassembled WGS sequence"/>
</dbReference>
<dbReference type="EMBL" id="RCMG01000491">
    <property type="protein sequence ID" value="KAG2853237.1"/>
    <property type="molecule type" value="Genomic_DNA"/>
</dbReference>
<comment type="caution">
    <text evidence="8">The sequence shown here is derived from an EMBL/GenBank/DDBJ whole genome shotgun (WGS) entry which is preliminary data.</text>
</comment>
<reference evidence="3" key="2">
    <citation type="submission" date="2018-10" db="EMBL/GenBank/DDBJ databases">
        <title>Effector identification in a new, highly contiguous assembly of the strawberry crown rot pathogen Phytophthora cactorum.</title>
        <authorList>
            <person name="Armitage A.D."/>
            <person name="Nellist C.F."/>
            <person name="Bates H."/>
            <person name="Vickerstaff R.J."/>
            <person name="Harrison R.J."/>
        </authorList>
    </citation>
    <scope>NUCLEOTIDE SEQUENCE</scope>
    <source>
        <strain evidence="3">15-7</strain>
        <strain evidence="4">4032</strain>
        <strain evidence="5">4040</strain>
        <strain evidence="6">P415</strain>
        <strain evidence="7">P421</strain>
    </source>
</reference>
<dbReference type="Proteomes" id="UP000736787">
    <property type="component" value="Unassembled WGS sequence"/>
</dbReference>
<evidence type="ECO:0000313" key="9">
    <source>
        <dbReference type="Proteomes" id="UP000251314"/>
    </source>
</evidence>
<dbReference type="OrthoDB" id="117556at2759"/>
<dbReference type="Proteomes" id="UP000251314">
    <property type="component" value="Unassembled WGS sequence"/>
</dbReference>
<dbReference type="Proteomes" id="UP000697107">
    <property type="component" value="Unassembled WGS sequence"/>
</dbReference>
<keyword evidence="2" id="KW-0812">Transmembrane</keyword>
<keyword evidence="9" id="KW-1185">Reference proteome</keyword>
<dbReference type="AlphaFoldDB" id="A0A329RVQ3"/>
<reference evidence="8 9" key="1">
    <citation type="submission" date="2018-01" db="EMBL/GenBank/DDBJ databases">
        <title>Draft genome of the strawberry crown rot pathogen Phytophthora cactorum.</title>
        <authorList>
            <person name="Armitage A.D."/>
            <person name="Lysoe E."/>
            <person name="Nellist C.F."/>
            <person name="Harrison R.J."/>
            <person name="Brurberg M.B."/>
        </authorList>
    </citation>
    <scope>NUCLEOTIDE SEQUENCE [LARGE SCALE GENOMIC DNA]</scope>
    <source>
        <strain evidence="8 9">10300</strain>
    </source>
</reference>
<dbReference type="EMBL" id="RCMI01000477">
    <property type="protein sequence ID" value="KAG2909050.1"/>
    <property type="molecule type" value="Genomic_DNA"/>
</dbReference>
<evidence type="ECO:0000313" key="4">
    <source>
        <dbReference type="EMBL" id="KAG2909050.1"/>
    </source>
</evidence>
<feature type="transmembrane region" description="Helical" evidence="2">
    <location>
        <begin position="296"/>
        <end position="315"/>
    </location>
</feature>
<feature type="compositionally biased region" description="Basic and acidic residues" evidence="1">
    <location>
        <begin position="227"/>
        <end position="242"/>
    </location>
</feature>
<dbReference type="EMBL" id="RCMV01000184">
    <property type="protein sequence ID" value="KAG3222361.1"/>
    <property type="molecule type" value="Genomic_DNA"/>
</dbReference>
<evidence type="ECO:0000313" key="8">
    <source>
        <dbReference type="EMBL" id="RAW28601.1"/>
    </source>
</evidence>
<name>A0A329RVQ3_9STRA</name>
<keyword evidence="2" id="KW-1133">Transmembrane helix</keyword>
<evidence type="ECO:0000313" key="3">
    <source>
        <dbReference type="EMBL" id="KAG2853237.1"/>
    </source>
</evidence>
<dbReference type="EMBL" id="RCML01000499">
    <property type="protein sequence ID" value="KAG2975274.1"/>
    <property type="molecule type" value="Genomic_DNA"/>
</dbReference>
<dbReference type="Proteomes" id="UP000735874">
    <property type="component" value="Unassembled WGS sequence"/>
</dbReference>
<feature type="region of interest" description="Disordered" evidence="1">
    <location>
        <begin position="214"/>
        <end position="242"/>
    </location>
</feature>
<accession>A0A329RVQ3</accession>